<dbReference type="PANTHER" id="PTHR11434">
    <property type="entry name" value="NADH-UBIQUINONE OXIDOREDUCTASE SUBUNIT ND4L"/>
    <property type="match status" value="1"/>
</dbReference>
<dbReference type="FunFam" id="1.10.287.3510:FF:000001">
    <property type="entry name" value="NADH-quinone oxidoreductase subunit K"/>
    <property type="match status" value="1"/>
</dbReference>
<dbReference type="Gene3D" id="1.10.287.3510">
    <property type="match status" value="1"/>
</dbReference>
<dbReference type="Pfam" id="PF00420">
    <property type="entry name" value="Oxidored_q2"/>
    <property type="match status" value="1"/>
</dbReference>
<dbReference type="GO" id="GO:0042773">
    <property type="term" value="P:ATP synthesis coupled electron transport"/>
    <property type="evidence" value="ECO:0007669"/>
    <property type="project" value="InterPro"/>
</dbReference>
<evidence type="ECO:0000313" key="9">
    <source>
        <dbReference type="EMBL" id="CAA9475471.1"/>
    </source>
</evidence>
<dbReference type="EC" id="7.1.1.-" evidence="8"/>
<dbReference type="GO" id="GO:0005886">
    <property type="term" value="C:plasma membrane"/>
    <property type="evidence" value="ECO:0007669"/>
    <property type="project" value="UniProtKB-SubCell"/>
</dbReference>
<keyword evidence="3 8" id="KW-0813">Transport</keyword>
<organism evidence="9">
    <name type="scientific">uncultured Solirubrobacteraceae bacterium</name>
    <dbReference type="NCBI Taxonomy" id="1162706"/>
    <lineage>
        <taxon>Bacteria</taxon>
        <taxon>Bacillati</taxon>
        <taxon>Actinomycetota</taxon>
        <taxon>Thermoleophilia</taxon>
        <taxon>Solirubrobacterales</taxon>
        <taxon>Solirubrobacteraceae</taxon>
        <taxon>environmental samples</taxon>
    </lineage>
</organism>
<dbReference type="GO" id="GO:0048038">
    <property type="term" value="F:quinone binding"/>
    <property type="evidence" value="ECO:0007669"/>
    <property type="project" value="UniProtKB-KW"/>
</dbReference>
<dbReference type="GO" id="GO:0030964">
    <property type="term" value="C:NADH dehydrogenase complex"/>
    <property type="evidence" value="ECO:0007669"/>
    <property type="project" value="TreeGrafter"/>
</dbReference>
<name>A0A6J4RK23_9ACTN</name>
<dbReference type="HAMAP" id="MF_01456">
    <property type="entry name" value="NDH1_NuoK"/>
    <property type="match status" value="1"/>
</dbReference>
<evidence type="ECO:0000256" key="4">
    <source>
        <dbReference type="ARBA" id="ARBA00022692"/>
    </source>
</evidence>
<keyword evidence="8" id="KW-1278">Translocase</keyword>
<evidence type="ECO:0000256" key="5">
    <source>
        <dbReference type="ARBA" id="ARBA00022719"/>
    </source>
</evidence>
<keyword evidence="6 8" id="KW-1133">Transmembrane helix</keyword>
<keyword evidence="4 8" id="KW-0812">Transmembrane</keyword>
<feature type="transmembrane region" description="Helical" evidence="8">
    <location>
        <begin position="60"/>
        <end position="83"/>
    </location>
</feature>
<sequence>MEVSWYLIVSACVFSIGMAGVLTRRNPLVILLCIELMLNAANLSLLAFARGHGNQEGHIFALIVMVVAACEVAVGLGLIVAIFRRKLPIDVDELRELQG</sequence>
<feature type="transmembrane region" description="Helical" evidence="8">
    <location>
        <begin position="29"/>
        <end position="48"/>
    </location>
</feature>
<dbReference type="AlphaFoldDB" id="A0A6J4RK23"/>
<comment type="subcellular location">
    <subcellularLocation>
        <location evidence="8">Cell membrane</location>
        <topology evidence="8">Multi-pass membrane protein</topology>
    </subcellularLocation>
    <subcellularLocation>
        <location evidence="1">Membrane</location>
        <topology evidence="1">Multi-pass membrane protein</topology>
    </subcellularLocation>
</comment>
<protein>
    <recommendedName>
        <fullName evidence="8">NADH-quinone oxidoreductase subunit K</fullName>
        <ecNumber evidence="8">7.1.1.-</ecNumber>
    </recommendedName>
    <alternativeName>
        <fullName evidence="8">NADH dehydrogenase I subunit K</fullName>
    </alternativeName>
    <alternativeName>
        <fullName evidence="8">NDH-1 subunit K</fullName>
    </alternativeName>
</protein>
<keyword evidence="5 8" id="KW-0874">Quinone</keyword>
<evidence type="ECO:0000256" key="7">
    <source>
        <dbReference type="ARBA" id="ARBA00023136"/>
    </source>
</evidence>
<reference evidence="9" key="1">
    <citation type="submission" date="2020-02" db="EMBL/GenBank/DDBJ databases">
        <authorList>
            <person name="Meier V. D."/>
        </authorList>
    </citation>
    <scope>NUCLEOTIDE SEQUENCE</scope>
    <source>
        <strain evidence="9">AVDCRST_MAG38</strain>
    </source>
</reference>
<keyword evidence="9" id="KW-0830">Ubiquinone</keyword>
<dbReference type="InterPro" id="IPR001133">
    <property type="entry name" value="NADH_UbQ_OxRdtase_chain4L/K"/>
</dbReference>
<dbReference type="PANTHER" id="PTHR11434:SF16">
    <property type="entry name" value="NADH-UBIQUINONE OXIDOREDUCTASE CHAIN 4L"/>
    <property type="match status" value="1"/>
</dbReference>
<evidence type="ECO:0000256" key="6">
    <source>
        <dbReference type="ARBA" id="ARBA00022989"/>
    </source>
</evidence>
<dbReference type="GO" id="GO:0050136">
    <property type="term" value="F:NADH dehydrogenase (quinone) (non-electrogenic) activity"/>
    <property type="evidence" value="ECO:0007669"/>
    <property type="project" value="UniProtKB-UniRule"/>
</dbReference>
<dbReference type="InterPro" id="IPR039428">
    <property type="entry name" value="NUOK/Mnh_C1-like"/>
</dbReference>
<keyword evidence="8" id="KW-1003">Cell membrane</keyword>
<proteinExistence type="inferred from homology"/>
<keyword evidence="9" id="KW-0560">Oxidoreductase</keyword>
<dbReference type="NCBIfam" id="NF004320">
    <property type="entry name" value="PRK05715.1-2"/>
    <property type="match status" value="1"/>
</dbReference>
<evidence type="ECO:0000256" key="3">
    <source>
        <dbReference type="ARBA" id="ARBA00022448"/>
    </source>
</evidence>
<evidence type="ECO:0000256" key="2">
    <source>
        <dbReference type="ARBA" id="ARBA00010519"/>
    </source>
</evidence>
<evidence type="ECO:0000256" key="8">
    <source>
        <dbReference type="HAMAP-Rule" id="MF_01456"/>
    </source>
</evidence>
<feature type="transmembrane region" description="Helical" evidence="8">
    <location>
        <begin position="6"/>
        <end position="22"/>
    </location>
</feature>
<comment type="catalytic activity">
    <reaction evidence="8">
        <text>a quinone + NADH + 5 H(+)(in) = a quinol + NAD(+) + 4 H(+)(out)</text>
        <dbReference type="Rhea" id="RHEA:57888"/>
        <dbReference type="ChEBI" id="CHEBI:15378"/>
        <dbReference type="ChEBI" id="CHEBI:24646"/>
        <dbReference type="ChEBI" id="CHEBI:57540"/>
        <dbReference type="ChEBI" id="CHEBI:57945"/>
        <dbReference type="ChEBI" id="CHEBI:132124"/>
    </reaction>
</comment>
<gene>
    <name evidence="8" type="primary">nuoK</name>
    <name evidence="9" type="ORF">AVDCRST_MAG38-1631</name>
</gene>
<evidence type="ECO:0000256" key="1">
    <source>
        <dbReference type="ARBA" id="ARBA00004141"/>
    </source>
</evidence>
<dbReference type="EMBL" id="CADCVJ010000137">
    <property type="protein sequence ID" value="CAA9475471.1"/>
    <property type="molecule type" value="Genomic_DNA"/>
</dbReference>
<keyword evidence="7 8" id="KW-0472">Membrane</keyword>
<comment type="function">
    <text evidence="8">NDH-1 shuttles electrons from NADH, via FMN and iron-sulfur (Fe-S) centers, to quinones in the respiratory chain. The immediate electron acceptor for the enzyme in this species is believed to be a menaquinone. Couples the redox reaction to proton translocation (for every two electrons transferred, four hydrogen ions are translocated across the cytoplasmic membrane), and thus conserves the redox energy in a proton gradient.</text>
</comment>
<accession>A0A6J4RK23</accession>
<keyword evidence="8" id="KW-0520">NAD</keyword>
<comment type="similarity">
    <text evidence="2 8">Belongs to the complex I subunit 4L family.</text>
</comment>
<comment type="subunit">
    <text evidence="8">NDH-1 is composed of 14 different subunits. Subunits NuoA, H, J, K, L, M, N constitute the membrane sector of the complex.</text>
</comment>